<protein>
    <submittedName>
        <fullName evidence="2">Protein lin-37</fullName>
    </submittedName>
</protein>
<evidence type="ECO:0000256" key="1">
    <source>
        <dbReference type="SAM" id="MobiDB-lite"/>
    </source>
</evidence>
<dbReference type="AlphaFoldDB" id="A0A6G0YUB8"/>
<evidence type="ECO:0000313" key="3">
    <source>
        <dbReference type="Proteomes" id="UP000478052"/>
    </source>
</evidence>
<sequence>MVKKRKSVLKSSTQVIDSPMKEPRIIRGNHLEKARNSLNEALDVIAKKEHKKADDVTDNDVLIVHSNDKTSLLNKRNNNINNLFRFGIKNEREIEWNTQGVKRNNKVMTKSNRDDIDEENDTNKRVKKNESKQEVKDSLVLKLRDRSIDLASFTNNSVMYSICRAWIKNDPLSARQVKSKKSENLERSLKSENESSTIEDYVYKLPPPKSRPENETDIIHRVPMNLPRDVVSTIDTKINIEEVPTISELLNEHRKRWVCVRQQWIKFSNENDARYAMSKSILSSMLNKDNNV</sequence>
<dbReference type="PANTHER" id="PTHR31336">
    <property type="entry name" value="LIN37 HOMOLOG"/>
    <property type="match status" value="1"/>
</dbReference>
<proteinExistence type="predicted"/>
<dbReference type="InterPro" id="IPR028226">
    <property type="entry name" value="LIN37"/>
</dbReference>
<reference evidence="2 3" key="1">
    <citation type="submission" date="2019-08" db="EMBL/GenBank/DDBJ databases">
        <title>Whole genome of Aphis craccivora.</title>
        <authorList>
            <person name="Voronova N.V."/>
            <person name="Shulinski R.S."/>
            <person name="Bandarenka Y.V."/>
            <person name="Zhorov D.G."/>
            <person name="Warner D."/>
        </authorList>
    </citation>
    <scope>NUCLEOTIDE SEQUENCE [LARGE SCALE GENOMIC DNA]</scope>
    <source>
        <strain evidence="2">180601</strain>
        <tissue evidence="2">Whole Body</tissue>
    </source>
</reference>
<name>A0A6G0YUB8_APHCR</name>
<dbReference type="Pfam" id="PF15306">
    <property type="entry name" value="LIN37"/>
    <property type="match status" value="1"/>
</dbReference>
<dbReference type="OrthoDB" id="6287771at2759"/>
<accession>A0A6G0YUB8</accession>
<organism evidence="2 3">
    <name type="scientific">Aphis craccivora</name>
    <name type="common">Cowpea aphid</name>
    <dbReference type="NCBI Taxonomy" id="307492"/>
    <lineage>
        <taxon>Eukaryota</taxon>
        <taxon>Metazoa</taxon>
        <taxon>Ecdysozoa</taxon>
        <taxon>Arthropoda</taxon>
        <taxon>Hexapoda</taxon>
        <taxon>Insecta</taxon>
        <taxon>Pterygota</taxon>
        <taxon>Neoptera</taxon>
        <taxon>Paraneoptera</taxon>
        <taxon>Hemiptera</taxon>
        <taxon>Sternorrhyncha</taxon>
        <taxon>Aphidomorpha</taxon>
        <taxon>Aphidoidea</taxon>
        <taxon>Aphididae</taxon>
        <taxon>Aphidini</taxon>
        <taxon>Aphis</taxon>
        <taxon>Aphis</taxon>
    </lineage>
</organism>
<dbReference type="PANTHER" id="PTHR31336:SF3">
    <property type="entry name" value="PROTEIN LIN-37 HOMOLOG"/>
    <property type="match status" value="1"/>
</dbReference>
<keyword evidence="3" id="KW-1185">Reference proteome</keyword>
<dbReference type="EMBL" id="VUJU01002425">
    <property type="protein sequence ID" value="KAF0761344.1"/>
    <property type="molecule type" value="Genomic_DNA"/>
</dbReference>
<feature type="compositionally biased region" description="Basic and acidic residues" evidence="1">
    <location>
        <begin position="121"/>
        <end position="135"/>
    </location>
</feature>
<dbReference type="Proteomes" id="UP000478052">
    <property type="component" value="Unassembled WGS sequence"/>
</dbReference>
<dbReference type="GO" id="GO:0000122">
    <property type="term" value="P:negative regulation of transcription by RNA polymerase II"/>
    <property type="evidence" value="ECO:0007669"/>
    <property type="project" value="TreeGrafter"/>
</dbReference>
<comment type="caution">
    <text evidence="2">The sequence shown here is derived from an EMBL/GenBank/DDBJ whole genome shotgun (WGS) entry which is preliminary data.</text>
</comment>
<gene>
    <name evidence="2" type="ORF">FWK35_00010400</name>
</gene>
<dbReference type="GO" id="GO:0031523">
    <property type="term" value="C:Myb complex"/>
    <property type="evidence" value="ECO:0007669"/>
    <property type="project" value="TreeGrafter"/>
</dbReference>
<feature type="region of interest" description="Disordered" evidence="1">
    <location>
        <begin position="106"/>
        <end position="135"/>
    </location>
</feature>
<evidence type="ECO:0000313" key="2">
    <source>
        <dbReference type="EMBL" id="KAF0761344.1"/>
    </source>
</evidence>
<dbReference type="GO" id="GO:0017053">
    <property type="term" value="C:transcription repressor complex"/>
    <property type="evidence" value="ECO:0007669"/>
    <property type="project" value="InterPro"/>
</dbReference>